<dbReference type="GO" id="GO:0004534">
    <property type="term" value="F:5'-3' RNA exonuclease activity"/>
    <property type="evidence" value="ECO:0007669"/>
    <property type="project" value="TreeGrafter"/>
</dbReference>
<evidence type="ECO:0000256" key="1">
    <source>
        <dbReference type="ARBA" id="ARBA00004123"/>
    </source>
</evidence>
<keyword evidence="2" id="KW-0507">mRNA processing</keyword>
<dbReference type="InterPro" id="IPR021718">
    <property type="entry name" value="CPSF73-100_C"/>
</dbReference>
<reference evidence="6" key="1">
    <citation type="journal article" date="2020" name="Fungal Divers.">
        <title>Resolving the Mortierellaceae phylogeny through synthesis of multi-gene phylogenetics and phylogenomics.</title>
        <authorList>
            <person name="Vandepol N."/>
            <person name="Liber J."/>
            <person name="Desiro A."/>
            <person name="Na H."/>
            <person name="Kennedy M."/>
            <person name="Barry K."/>
            <person name="Grigoriev I.V."/>
            <person name="Miller A.N."/>
            <person name="O'Donnell K."/>
            <person name="Stajich J.E."/>
            <person name="Bonito G."/>
        </authorList>
    </citation>
    <scope>NUCLEOTIDE SEQUENCE</scope>
    <source>
        <strain evidence="6">NVP60</strain>
    </source>
</reference>
<evidence type="ECO:0000313" key="6">
    <source>
        <dbReference type="EMBL" id="KAG0289306.1"/>
    </source>
</evidence>
<organism evidence="6 7">
    <name type="scientific">Linnemannia gamsii</name>
    <dbReference type="NCBI Taxonomy" id="64522"/>
    <lineage>
        <taxon>Eukaryota</taxon>
        <taxon>Fungi</taxon>
        <taxon>Fungi incertae sedis</taxon>
        <taxon>Mucoromycota</taxon>
        <taxon>Mortierellomycotina</taxon>
        <taxon>Mortierellomycetes</taxon>
        <taxon>Mortierellales</taxon>
        <taxon>Mortierellaceae</taxon>
        <taxon>Linnemannia</taxon>
    </lineage>
</organism>
<keyword evidence="3" id="KW-0539">Nucleus</keyword>
<evidence type="ECO:0000259" key="5">
    <source>
        <dbReference type="SMART" id="SM01098"/>
    </source>
</evidence>
<evidence type="ECO:0000256" key="4">
    <source>
        <dbReference type="SAM" id="MobiDB-lite"/>
    </source>
</evidence>
<dbReference type="InterPro" id="IPR050698">
    <property type="entry name" value="MBL"/>
</dbReference>
<dbReference type="SMART" id="SM01098">
    <property type="entry name" value="CPSF73-100_C"/>
    <property type="match status" value="1"/>
</dbReference>
<feature type="compositionally biased region" description="Basic residues" evidence="4">
    <location>
        <begin position="138"/>
        <end position="147"/>
    </location>
</feature>
<feature type="region of interest" description="Disordered" evidence="4">
    <location>
        <begin position="129"/>
        <end position="164"/>
    </location>
</feature>
<name>A0A9P6QP06_9FUNG</name>
<comment type="subcellular location">
    <subcellularLocation>
        <location evidence="1">Nucleus</location>
    </subcellularLocation>
</comment>
<evidence type="ECO:0000313" key="7">
    <source>
        <dbReference type="Proteomes" id="UP000823405"/>
    </source>
</evidence>
<dbReference type="GO" id="GO:0003723">
    <property type="term" value="F:RNA binding"/>
    <property type="evidence" value="ECO:0007669"/>
    <property type="project" value="TreeGrafter"/>
</dbReference>
<dbReference type="OrthoDB" id="10249535at2759"/>
<protein>
    <submittedName>
        <fullName evidence="6">Endoribonuclease ysh1</fullName>
    </submittedName>
</protein>
<dbReference type="Proteomes" id="UP000823405">
    <property type="component" value="Unassembled WGS sequence"/>
</dbReference>
<evidence type="ECO:0000256" key="2">
    <source>
        <dbReference type="ARBA" id="ARBA00022664"/>
    </source>
</evidence>
<gene>
    <name evidence="6" type="primary">YSH1</name>
    <name evidence="6" type="ORF">BGZ97_006496</name>
</gene>
<feature type="domain" description="Pre-mRNA 3'-end-processing endonuclease polyadenylation factor C-term" evidence="5">
    <location>
        <begin position="8"/>
        <end position="243"/>
    </location>
</feature>
<dbReference type="GO" id="GO:0006398">
    <property type="term" value="P:mRNA 3'-end processing by stem-loop binding and cleavage"/>
    <property type="evidence" value="ECO:0007669"/>
    <property type="project" value="TreeGrafter"/>
</dbReference>
<evidence type="ECO:0000256" key="3">
    <source>
        <dbReference type="ARBA" id="ARBA00023242"/>
    </source>
</evidence>
<dbReference type="EMBL" id="JAAAIN010002884">
    <property type="protein sequence ID" value="KAG0289306.1"/>
    <property type="molecule type" value="Genomic_DNA"/>
</dbReference>
<dbReference type="GO" id="GO:0004521">
    <property type="term" value="F:RNA endonuclease activity"/>
    <property type="evidence" value="ECO:0007669"/>
    <property type="project" value="TreeGrafter"/>
</dbReference>
<dbReference type="Pfam" id="PF11718">
    <property type="entry name" value="CPSF73-100_C"/>
    <property type="match status" value="1"/>
</dbReference>
<dbReference type="GO" id="GO:0005847">
    <property type="term" value="C:mRNA cleavage and polyadenylation specificity factor complex"/>
    <property type="evidence" value="ECO:0007669"/>
    <property type="project" value="TreeGrafter"/>
</dbReference>
<comment type="caution">
    <text evidence="6">The sequence shown here is derived from an EMBL/GenBank/DDBJ whole genome shotgun (WGS) entry which is preliminary data.</text>
</comment>
<keyword evidence="7" id="KW-1185">Reference proteome</keyword>
<sequence length="243" mass="27268">MAATFPEKDKLVSGVLVVKDFQYTIMDTSDLEEFVGLQTTSVVQRQIVPYHASFGLLKYHLRQMFGKIQELERDINKKETVRIFETVDVKEYNVNHVLLEWTGNSVNDMVADSVLAVILNIESSPASVKLTKSDHTHSHSHGHAHPHVKTEGASSSPSAKEGKGEMLVERLPGDEFEDLVMFFASQFGPENVTQNDKTRTMVVSLDGMQATIDCRDFSVDCEADALRHRAQNVLERAVRTCMQ</sequence>
<proteinExistence type="predicted"/>
<dbReference type="PANTHER" id="PTHR11203">
    <property type="entry name" value="CLEAVAGE AND POLYADENYLATION SPECIFICITY FACTOR FAMILY MEMBER"/>
    <property type="match status" value="1"/>
</dbReference>
<dbReference type="PANTHER" id="PTHR11203:SF11">
    <property type="entry name" value="CLEAVAGE AND POLYADENYLATION SPECIFICITY FACTOR SUBUNIT 3"/>
    <property type="match status" value="1"/>
</dbReference>
<dbReference type="AlphaFoldDB" id="A0A9P6QP06"/>
<accession>A0A9P6QP06</accession>